<evidence type="ECO:0000313" key="2">
    <source>
        <dbReference type="EMBL" id="GFR65774.1"/>
    </source>
</evidence>
<evidence type="ECO:0000313" key="3">
    <source>
        <dbReference type="Proteomes" id="UP000762676"/>
    </source>
</evidence>
<proteinExistence type="predicted"/>
<reference evidence="2 3" key="1">
    <citation type="journal article" date="2021" name="Elife">
        <title>Chloroplast acquisition without the gene transfer in kleptoplastic sea slugs, Plakobranchus ocellatus.</title>
        <authorList>
            <person name="Maeda T."/>
            <person name="Takahashi S."/>
            <person name="Yoshida T."/>
            <person name="Shimamura S."/>
            <person name="Takaki Y."/>
            <person name="Nagai Y."/>
            <person name="Toyoda A."/>
            <person name="Suzuki Y."/>
            <person name="Arimoto A."/>
            <person name="Ishii H."/>
            <person name="Satoh N."/>
            <person name="Nishiyama T."/>
            <person name="Hasebe M."/>
            <person name="Maruyama T."/>
            <person name="Minagawa J."/>
            <person name="Obokata J."/>
            <person name="Shigenobu S."/>
        </authorList>
    </citation>
    <scope>NUCLEOTIDE SEQUENCE [LARGE SCALE GENOMIC DNA]</scope>
</reference>
<dbReference type="Proteomes" id="UP000762676">
    <property type="component" value="Unassembled WGS sequence"/>
</dbReference>
<organism evidence="2 3">
    <name type="scientific">Elysia marginata</name>
    <dbReference type="NCBI Taxonomy" id="1093978"/>
    <lineage>
        <taxon>Eukaryota</taxon>
        <taxon>Metazoa</taxon>
        <taxon>Spiralia</taxon>
        <taxon>Lophotrochozoa</taxon>
        <taxon>Mollusca</taxon>
        <taxon>Gastropoda</taxon>
        <taxon>Heterobranchia</taxon>
        <taxon>Euthyneura</taxon>
        <taxon>Panpulmonata</taxon>
        <taxon>Sacoglossa</taxon>
        <taxon>Placobranchoidea</taxon>
        <taxon>Plakobranchidae</taxon>
        <taxon>Elysia</taxon>
    </lineage>
</organism>
<accession>A0AAV4EXJ0</accession>
<evidence type="ECO:0000256" key="1">
    <source>
        <dbReference type="SAM" id="MobiDB-lite"/>
    </source>
</evidence>
<gene>
    <name evidence="2" type="ORF">ElyMa_000211300</name>
</gene>
<sequence length="120" mass="13590">MVKSFAFFIDDDDDDDDDHDDDDDDDKPHGSERQRSASESLRSTGTHHELTCSVRSRDHIQLQIDKHLRRVQEYGGGWASGLSVTPATLSTGVRSQTRESTSKMFREQFSHTFLTQSTNA</sequence>
<dbReference type="EMBL" id="BMAT01000407">
    <property type="protein sequence ID" value="GFR65774.1"/>
    <property type="molecule type" value="Genomic_DNA"/>
</dbReference>
<name>A0AAV4EXJ0_9GAST</name>
<keyword evidence="3" id="KW-1185">Reference proteome</keyword>
<dbReference type="AlphaFoldDB" id="A0AAV4EXJ0"/>
<comment type="caution">
    <text evidence="2">The sequence shown here is derived from an EMBL/GenBank/DDBJ whole genome shotgun (WGS) entry which is preliminary data.</text>
</comment>
<feature type="compositionally biased region" description="Acidic residues" evidence="1">
    <location>
        <begin position="9"/>
        <end position="25"/>
    </location>
</feature>
<protein>
    <submittedName>
        <fullName evidence="2">Uncharacterized protein</fullName>
    </submittedName>
</protein>
<feature type="compositionally biased region" description="Basic and acidic residues" evidence="1">
    <location>
        <begin position="26"/>
        <end position="36"/>
    </location>
</feature>
<feature type="region of interest" description="Disordered" evidence="1">
    <location>
        <begin position="9"/>
        <end position="50"/>
    </location>
</feature>